<reference evidence="9 10" key="1">
    <citation type="submission" date="2019-12" db="EMBL/GenBank/DDBJ databases">
        <title>Defluviitalea raffinosedens, isolated from a biogas fermenter, genome sequencing and characterization.</title>
        <authorList>
            <person name="Rettenmaier R."/>
            <person name="Schneider M."/>
            <person name="Neuhaus K."/>
            <person name="Liebl W."/>
            <person name="Zverlov V."/>
        </authorList>
    </citation>
    <scope>NUCLEOTIDE SEQUENCE [LARGE SCALE GENOMIC DNA]</scope>
    <source>
        <strain evidence="9 10">249c-K6</strain>
    </source>
</reference>
<dbReference type="PROSITE" id="PS51096">
    <property type="entry name" value="PTS_EIIA_TYPE_4"/>
    <property type="match status" value="1"/>
</dbReference>
<dbReference type="InterPro" id="IPR051471">
    <property type="entry name" value="Bacterial_PTS_sugar_comp"/>
</dbReference>
<dbReference type="GO" id="GO:0009401">
    <property type="term" value="P:phosphoenolpyruvate-dependent sugar phosphotransferase system"/>
    <property type="evidence" value="ECO:0007669"/>
    <property type="project" value="UniProtKB-KW"/>
</dbReference>
<keyword evidence="3" id="KW-0963">Cytoplasm</keyword>
<evidence type="ECO:0000256" key="4">
    <source>
        <dbReference type="ARBA" id="ARBA00022597"/>
    </source>
</evidence>
<keyword evidence="10" id="KW-1185">Reference proteome</keyword>
<dbReference type="GO" id="GO:0016301">
    <property type="term" value="F:kinase activity"/>
    <property type="evidence" value="ECO:0007669"/>
    <property type="project" value="UniProtKB-KW"/>
</dbReference>
<keyword evidence="5" id="KW-0808">Transferase</keyword>
<accession>A0A7C8LL64</accession>
<dbReference type="PANTHER" id="PTHR33799:SF1">
    <property type="entry name" value="PTS SYSTEM MANNOSE-SPECIFIC EIIAB COMPONENT-RELATED"/>
    <property type="match status" value="1"/>
</dbReference>
<evidence type="ECO:0000313" key="9">
    <source>
        <dbReference type="EMBL" id="KAE9635019.1"/>
    </source>
</evidence>
<evidence type="ECO:0000313" key="10">
    <source>
        <dbReference type="Proteomes" id="UP000483018"/>
    </source>
</evidence>
<keyword evidence="2" id="KW-0813">Transport</keyword>
<dbReference type="Gene3D" id="3.40.50.510">
    <property type="entry name" value="Phosphotransferase system, mannose-type IIA component"/>
    <property type="match status" value="1"/>
</dbReference>
<protein>
    <submittedName>
        <fullName evidence="9">PTS system fructose subfamily transporter subunit IIA</fullName>
    </submittedName>
</protein>
<dbReference type="GO" id="GO:0005737">
    <property type="term" value="C:cytoplasm"/>
    <property type="evidence" value="ECO:0007669"/>
    <property type="project" value="UniProtKB-SubCell"/>
</dbReference>
<keyword evidence="4" id="KW-0762">Sugar transport</keyword>
<dbReference type="CDD" id="cd00006">
    <property type="entry name" value="PTS_IIA_man"/>
    <property type="match status" value="1"/>
</dbReference>
<evidence type="ECO:0000259" key="8">
    <source>
        <dbReference type="PROSITE" id="PS51096"/>
    </source>
</evidence>
<dbReference type="SUPFAM" id="SSF53062">
    <property type="entry name" value="PTS system fructose IIA component-like"/>
    <property type="match status" value="1"/>
</dbReference>
<dbReference type="RefSeq" id="WP_158740106.1">
    <property type="nucleotide sequence ID" value="NZ_JAFBEP010000026.1"/>
</dbReference>
<comment type="caution">
    <text evidence="9">The sequence shown here is derived from an EMBL/GenBank/DDBJ whole genome shotgun (WGS) entry which is preliminary data.</text>
</comment>
<feature type="domain" description="PTS EIIA type-4" evidence="8">
    <location>
        <begin position="1"/>
        <end position="126"/>
    </location>
</feature>
<name>A0A7C8LL64_9FIRM</name>
<dbReference type="InterPro" id="IPR036662">
    <property type="entry name" value="PTS_EIIA_man-typ_sf"/>
</dbReference>
<dbReference type="GO" id="GO:0016020">
    <property type="term" value="C:membrane"/>
    <property type="evidence" value="ECO:0007669"/>
    <property type="project" value="InterPro"/>
</dbReference>
<organism evidence="9 10">
    <name type="scientific">Defluviitalea raffinosedens</name>
    <dbReference type="NCBI Taxonomy" id="1450156"/>
    <lineage>
        <taxon>Bacteria</taxon>
        <taxon>Bacillati</taxon>
        <taxon>Bacillota</taxon>
        <taxon>Clostridia</taxon>
        <taxon>Lachnospirales</taxon>
        <taxon>Defluviitaleaceae</taxon>
        <taxon>Defluviitalea</taxon>
    </lineage>
</organism>
<dbReference type="InterPro" id="IPR033887">
    <property type="entry name" value="PTS_IIA_man"/>
</dbReference>
<dbReference type="AlphaFoldDB" id="A0A7C8LL64"/>
<evidence type="ECO:0000256" key="3">
    <source>
        <dbReference type="ARBA" id="ARBA00022490"/>
    </source>
</evidence>
<comment type="subcellular location">
    <subcellularLocation>
        <location evidence="1">Cytoplasm</location>
    </subcellularLocation>
</comment>
<keyword evidence="6" id="KW-0598">Phosphotransferase system</keyword>
<evidence type="ECO:0000256" key="1">
    <source>
        <dbReference type="ARBA" id="ARBA00004496"/>
    </source>
</evidence>
<keyword evidence="7" id="KW-0418">Kinase</keyword>
<dbReference type="OrthoDB" id="6623712at2"/>
<evidence type="ECO:0000256" key="7">
    <source>
        <dbReference type="ARBA" id="ARBA00022777"/>
    </source>
</evidence>
<evidence type="ECO:0000256" key="6">
    <source>
        <dbReference type="ARBA" id="ARBA00022683"/>
    </source>
</evidence>
<evidence type="ECO:0000256" key="5">
    <source>
        <dbReference type="ARBA" id="ARBA00022679"/>
    </source>
</evidence>
<dbReference type="InterPro" id="IPR004701">
    <property type="entry name" value="PTS_EIIA_man-typ"/>
</dbReference>
<sequence>MKRVVVMGHGGYAKGVKQNLEMIVGLSELMYFIDLTKEDDLASFKGKVEDLLKSFNETDEVLFACDLLGASPFRVAAELCVNKPGQYYTVAGLNTMAFIELSMIEGSELSIEELANRAIETTKTAVAKFPE</sequence>
<dbReference type="EMBL" id="WSLF01000004">
    <property type="protein sequence ID" value="KAE9635019.1"/>
    <property type="molecule type" value="Genomic_DNA"/>
</dbReference>
<gene>
    <name evidence="9" type="ORF">GND95_05945</name>
</gene>
<proteinExistence type="predicted"/>
<evidence type="ECO:0000256" key="2">
    <source>
        <dbReference type="ARBA" id="ARBA00022448"/>
    </source>
</evidence>
<dbReference type="Pfam" id="PF03610">
    <property type="entry name" value="EIIA-man"/>
    <property type="match status" value="1"/>
</dbReference>
<dbReference type="PANTHER" id="PTHR33799">
    <property type="entry name" value="PTS PERMEASE-RELATED-RELATED"/>
    <property type="match status" value="1"/>
</dbReference>
<dbReference type="Proteomes" id="UP000483018">
    <property type="component" value="Unassembled WGS sequence"/>
</dbReference>